<name>A0A0G1HPX0_9BACT</name>
<reference evidence="6 7" key="1">
    <citation type="journal article" date="2015" name="Nature">
        <title>rRNA introns, odd ribosomes, and small enigmatic genomes across a large radiation of phyla.</title>
        <authorList>
            <person name="Brown C.T."/>
            <person name="Hug L.A."/>
            <person name="Thomas B.C."/>
            <person name="Sharon I."/>
            <person name="Castelle C.J."/>
            <person name="Singh A."/>
            <person name="Wilkins M.J."/>
            <person name="Williams K.H."/>
            <person name="Banfield J.F."/>
        </authorList>
    </citation>
    <scope>NUCLEOTIDE SEQUENCE [LARGE SCALE GENOMIC DNA]</scope>
</reference>
<dbReference type="InterPro" id="IPR052700">
    <property type="entry name" value="Carb_kinase_PfkB-like"/>
</dbReference>
<proteinExistence type="inferred from homology"/>
<organism evidence="6 7">
    <name type="scientific">Candidatus Collierbacteria bacterium GW2011_GWC2_44_18</name>
    <dbReference type="NCBI Taxonomy" id="1618392"/>
    <lineage>
        <taxon>Bacteria</taxon>
        <taxon>Candidatus Collieribacteriota</taxon>
    </lineage>
</organism>
<evidence type="ECO:0000256" key="2">
    <source>
        <dbReference type="ARBA" id="ARBA00022679"/>
    </source>
</evidence>
<comment type="similarity">
    <text evidence="1 4">Belongs to the carbohydrate kinase PfkB family.</text>
</comment>
<evidence type="ECO:0000256" key="1">
    <source>
        <dbReference type="ARBA" id="ARBA00010688"/>
    </source>
</evidence>
<dbReference type="InterPro" id="IPR029056">
    <property type="entry name" value="Ribokinase-like"/>
</dbReference>
<evidence type="ECO:0000259" key="5">
    <source>
        <dbReference type="Pfam" id="PF00294"/>
    </source>
</evidence>
<dbReference type="PANTHER" id="PTHR43320">
    <property type="entry name" value="SUGAR KINASE"/>
    <property type="match status" value="1"/>
</dbReference>
<dbReference type="SUPFAM" id="SSF53613">
    <property type="entry name" value="Ribokinase-like"/>
    <property type="match status" value="1"/>
</dbReference>
<dbReference type="Gene3D" id="3.40.1190.20">
    <property type="match status" value="1"/>
</dbReference>
<dbReference type="PRINTS" id="PR00990">
    <property type="entry name" value="RIBOKINASE"/>
</dbReference>
<evidence type="ECO:0000256" key="3">
    <source>
        <dbReference type="ARBA" id="ARBA00022777"/>
    </source>
</evidence>
<sequence>MKENLLISGNLAKDIYDGEEEYGGSAANLALAARRLGINVGIMSVLGNDDFSKRYRDYLLENGVDLSLTSQCLETLPVCEIMSKENSISSCLWEDNGCEQAMGELNIDIDSIGKYDMTHLVCCPPKLVSKFLPLKSNLSYEPGQMVVDDQSYFDLTMAKQSSLIFLNEEEYLAVSEDLNTAFLSSSSFSKLMALVVTVGESGSILYQINDGQTTSRKFPPSSLLGEFVDPTGAGDNFKAGFLTGLLKGRSLEDCIQIGSDMGAAVLSLQGGILPESIIEKIRIKYNL</sequence>
<dbReference type="AlphaFoldDB" id="A0A0G1HPX0"/>
<dbReference type="InterPro" id="IPR002139">
    <property type="entry name" value="Ribo/fructo_kinase"/>
</dbReference>
<dbReference type="Pfam" id="PF00294">
    <property type="entry name" value="PfkB"/>
    <property type="match status" value="1"/>
</dbReference>
<dbReference type="PANTHER" id="PTHR43320:SF3">
    <property type="entry name" value="CARBOHYDRATE KINASE PFKB DOMAIN-CONTAINING PROTEIN"/>
    <property type="match status" value="1"/>
</dbReference>
<gene>
    <name evidence="6" type="ORF">UW41_C0014G0029</name>
</gene>
<feature type="domain" description="Carbohydrate kinase PfkB" evidence="5">
    <location>
        <begin position="17"/>
        <end position="274"/>
    </location>
</feature>
<dbReference type="Proteomes" id="UP000034172">
    <property type="component" value="Unassembled WGS sequence"/>
</dbReference>
<keyword evidence="3 4" id="KW-0418">Kinase</keyword>
<dbReference type="InterPro" id="IPR002173">
    <property type="entry name" value="Carboh/pur_kinase_PfkB_CS"/>
</dbReference>
<dbReference type="PROSITE" id="PS00584">
    <property type="entry name" value="PFKB_KINASES_2"/>
    <property type="match status" value="1"/>
</dbReference>
<accession>A0A0G1HPX0</accession>
<dbReference type="GO" id="GO:0016301">
    <property type="term" value="F:kinase activity"/>
    <property type="evidence" value="ECO:0007669"/>
    <property type="project" value="UniProtKB-KW"/>
</dbReference>
<comment type="caution">
    <text evidence="6">The sequence shown here is derived from an EMBL/GenBank/DDBJ whole genome shotgun (WGS) entry which is preliminary data.</text>
</comment>
<evidence type="ECO:0000313" key="7">
    <source>
        <dbReference type="Proteomes" id="UP000034172"/>
    </source>
</evidence>
<dbReference type="EMBL" id="LCIE01000014">
    <property type="protein sequence ID" value="KKT48985.1"/>
    <property type="molecule type" value="Genomic_DNA"/>
</dbReference>
<evidence type="ECO:0000313" key="6">
    <source>
        <dbReference type="EMBL" id="KKT48985.1"/>
    </source>
</evidence>
<dbReference type="STRING" id="1618392.UW41_C0014G0029"/>
<protein>
    <submittedName>
        <fullName evidence="6">PfkB domain protein</fullName>
    </submittedName>
</protein>
<keyword evidence="2 4" id="KW-0808">Transferase</keyword>
<evidence type="ECO:0000256" key="4">
    <source>
        <dbReference type="RuleBase" id="RU003704"/>
    </source>
</evidence>
<dbReference type="InterPro" id="IPR011611">
    <property type="entry name" value="PfkB_dom"/>
</dbReference>